<sequence length="754" mass="84755">MPGGEDNGAGSASAAAGQASNHESATKAAEKTISCVSCRKRKLKCDRLKPKCATCVRLRHECEYPERRRNLGSRRRNMKELEERLAQVETKLVAEQNMAGKTQYSSGENMDADWNFLADNMDIPLDDAELLNEPLVMQTSGFGFEGLMPSLPMGDPFSHELIGLGLQEPLPPQDVIDDLYTIYFEKFHSFIPMMHKLRFFASLDRAPHMRPPTCLLYAMWLTAASLSEKYASYEDLFYERTRRYLQAAEMHGHGEQFVSIYHAQTWGLTAWYEAKKTFFSRSWMSTGRMARLVQMLGLHRLDGEGQDVKMILPPPRDWIEREERRRTFWAAFYGDRWASSGTGWPMSINEKEIMTNLPAPEESFERGIEHPTVSLDQALAGEGASKWSPYAGVILSAALFGHNFQHLHGKDSDERPDDISNGQFWKRHRKMDNVLSNTFLFLPDHLRLPYGLREMNVVFIHMNIHSSTICLHQAAVRTAKRYHTGSNIIRQSSTRSLMAAEEISNIMRLVSHTDASLMNSWIGFCLYVAAGVFLSNTKSEDAHPQSIANLEFLLAAMRALSKRHPITTHFVAQLELDIQASTGQKPALSSILDSSDILETGFPKKTFITSATPNVPMNGLIVEREGQPTTMAELFLTRPEKKKNQPPWYGAMPSEQNSQSPPDVNSIPTTASGNTPSSESSSSNTRQFPYRQSDSSTHKATAPSLWPPEGTGFFSTPDWGITQAELDSLGNQQIITDANPYLDDTLWNQDSGHL</sequence>
<dbReference type="PROSITE" id="PS00463">
    <property type="entry name" value="ZN2_CY6_FUNGAL_1"/>
    <property type="match status" value="1"/>
</dbReference>
<feature type="compositionally biased region" description="Polar residues" evidence="7">
    <location>
        <begin position="654"/>
        <end position="676"/>
    </location>
</feature>
<keyword evidence="2" id="KW-0479">Metal-binding</keyword>
<dbReference type="GO" id="GO:0003677">
    <property type="term" value="F:DNA binding"/>
    <property type="evidence" value="ECO:0007669"/>
    <property type="project" value="InterPro"/>
</dbReference>
<dbReference type="InterPro" id="IPR036864">
    <property type="entry name" value="Zn2-C6_fun-type_DNA-bd_sf"/>
</dbReference>
<feature type="compositionally biased region" description="Polar residues" evidence="7">
    <location>
        <begin position="684"/>
        <end position="699"/>
    </location>
</feature>
<evidence type="ECO:0000256" key="1">
    <source>
        <dbReference type="ARBA" id="ARBA00004123"/>
    </source>
</evidence>
<dbReference type="InterPro" id="IPR007219">
    <property type="entry name" value="XnlR_reg_dom"/>
</dbReference>
<organism evidence="9 10">
    <name type="scientific">Lachnellula suecica</name>
    <dbReference type="NCBI Taxonomy" id="602035"/>
    <lineage>
        <taxon>Eukaryota</taxon>
        <taxon>Fungi</taxon>
        <taxon>Dikarya</taxon>
        <taxon>Ascomycota</taxon>
        <taxon>Pezizomycotina</taxon>
        <taxon>Leotiomycetes</taxon>
        <taxon>Helotiales</taxon>
        <taxon>Lachnaceae</taxon>
        <taxon>Lachnellula</taxon>
    </lineage>
</organism>
<dbReference type="Pfam" id="PF00172">
    <property type="entry name" value="Zn_clus"/>
    <property type="match status" value="1"/>
</dbReference>
<dbReference type="Gene3D" id="4.10.240.10">
    <property type="entry name" value="Zn(2)-C6 fungal-type DNA-binding domain"/>
    <property type="match status" value="1"/>
</dbReference>
<comment type="caution">
    <text evidence="9">The sequence shown here is derived from an EMBL/GenBank/DDBJ whole genome shotgun (WGS) entry which is preliminary data.</text>
</comment>
<dbReference type="SMART" id="SM00906">
    <property type="entry name" value="Fungal_trans"/>
    <property type="match status" value="1"/>
</dbReference>
<dbReference type="AlphaFoldDB" id="A0A8T9C1F9"/>
<dbReference type="PANTHER" id="PTHR47338">
    <property type="entry name" value="ZN(II)2CYS6 TRANSCRIPTION FACTOR (EUROFUNG)-RELATED"/>
    <property type="match status" value="1"/>
</dbReference>
<evidence type="ECO:0000256" key="4">
    <source>
        <dbReference type="ARBA" id="ARBA00023163"/>
    </source>
</evidence>
<name>A0A8T9C1F9_9HELO</name>
<protein>
    <submittedName>
        <fullName evidence="9">Citrinin biosynthesis transcriptional activator ctnR</fullName>
    </submittedName>
</protein>
<feature type="region of interest" description="Disordered" evidence="7">
    <location>
        <begin position="1"/>
        <end position="26"/>
    </location>
</feature>
<evidence type="ECO:0000313" key="9">
    <source>
        <dbReference type="EMBL" id="TVY75878.1"/>
    </source>
</evidence>
<dbReference type="InterPro" id="IPR001138">
    <property type="entry name" value="Zn2Cys6_DnaBD"/>
</dbReference>
<dbReference type="PROSITE" id="PS50048">
    <property type="entry name" value="ZN2_CY6_FUNGAL_2"/>
    <property type="match status" value="1"/>
</dbReference>
<dbReference type="GO" id="GO:0005634">
    <property type="term" value="C:nucleus"/>
    <property type="evidence" value="ECO:0007669"/>
    <property type="project" value="UniProtKB-SubCell"/>
</dbReference>
<dbReference type="EMBL" id="QGMK01000925">
    <property type="protein sequence ID" value="TVY75878.1"/>
    <property type="molecule type" value="Genomic_DNA"/>
</dbReference>
<evidence type="ECO:0000256" key="2">
    <source>
        <dbReference type="ARBA" id="ARBA00022723"/>
    </source>
</evidence>
<evidence type="ECO:0000256" key="6">
    <source>
        <dbReference type="SAM" id="Coils"/>
    </source>
</evidence>
<keyword evidence="4" id="KW-0804">Transcription</keyword>
<evidence type="ECO:0000256" key="7">
    <source>
        <dbReference type="SAM" id="MobiDB-lite"/>
    </source>
</evidence>
<dbReference type="SUPFAM" id="SSF57701">
    <property type="entry name" value="Zn2/Cys6 DNA-binding domain"/>
    <property type="match status" value="1"/>
</dbReference>
<dbReference type="OrthoDB" id="5600212at2759"/>
<dbReference type="GO" id="GO:0008270">
    <property type="term" value="F:zinc ion binding"/>
    <property type="evidence" value="ECO:0007669"/>
    <property type="project" value="InterPro"/>
</dbReference>
<evidence type="ECO:0000259" key="8">
    <source>
        <dbReference type="PROSITE" id="PS50048"/>
    </source>
</evidence>
<dbReference type="CDD" id="cd00067">
    <property type="entry name" value="GAL4"/>
    <property type="match status" value="1"/>
</dbReference>
<evidence type="ECO:0000313" key="10">
    <source>
        <dbReference type="Proteomes" id="UP000469558"/>
    </source>
</evidence>
<comment type="subcellular location">
    <subcellularLocation>
        <location evidence="1">Nucleus</location>
    </subcellularLocation>
</comment>
<dbReference type="GO" id="GO:0000981">
    <property type="term" value="F:DNA-binding transcription factor activity, RNA polymerase II-specific"/>
    <property type="evidence" value="ECO:0007669"/>
    <property type="project" value="InterPro"/>
</dbReference>
<proteinExistence type="predicted"/>
<feature type="coiled-coil region" evidence="6">
    <location>
        <begin position="71"/>
        <end position="98"/>
    </location>
</feature>
<dbReference type="PANTHER" id="PTHR47338:SF10">
    <property type="entry name" value="TRANSCRIPTION FACTOR DOMAIN-CONTAINING PROTEIN-RELATED"/>
    <property type="match status" value="1"/>
</dbReference>
<gene>
    <name evidence="9" type="primary">ctnR_0</name>
    <name evidence="9" type="ORF">LSUE1_G006719</name>
</gene>
<feature type="compositionally biased region" description="Low complexity" evidence="7">
    <location>
        <begin position="8"/>
        <end position="20"/>
    </location>
</feature>
<accession>A0A8T9C1F9</accession>
<dbReference type="Proteomes" id="UP000469558">
    <property type="component" value="Unassembled WGS sequence"/>
</dbReference>
<dbReference type="SMART" id="SM00066">
    <property type="entry name" value="GAL4"/>
    <property type="match status" value="1"/>
</dbReference>
<evidence type="ECO:0000256" key="3">
    <source>
        <dbReference type="ARBA" id="ARBA00023015"/>
    </source>
</evidence>
<reference evidence="9 10" key="1">
    <citation type="submission" date="2018-05" db="EMBL/GenBank/DDBJ databases">
        <title>Genome sequencing and assembly of the regulated plant pathogen Lachnellula willkommii and related sister species for the development of diagnostic species identification markers.</title>
        <authorList>
            <person name="Giroux E."/>
            <person name="Bilodeau G."/>
        </authorList>
    </citation>
    <scope>NUCLEOTIDE SEQUENCE [LARGE SCALE GENOMIC DNA]</scope>
    <source>
        <strain evidence="9 10">CBS 268.59</strain>
    </source>
</reference>
<keyword evidence="3" id="KW-0805">Transcription regulation</keyword>
<keyword evidence="10" id="KW-1185">Reference proteome</keyword>
<dbReference type="GO" id="GO:0006351">
    <property type="term" value="P:DNA-templated transcription"/>
    <property type="evidence" value="ECO:0007669"/>
    <property type="project" value="InterPro"/>
</dbReference>
<feature type="domain" description="Zn(2)-C6 fungal-type" evidence="8">
    <location>
        <begin position="34"/>
        <end position="64"/>
    </location>
</feature>
<dbReference type="InterPro" id="IPR050815">
    <property type="entry name" value="TF_fung"/>
</dbReference>
<dbReference type="Pfam" id="PF04082">
    <property type="entry name" value="Fungal_trans"/>
    <property type="match status" value="1"/>
</dbReference>
<keyword evidence="5" id="KW-0539">Nucleus</keyword>
<keyword evidence="6" id="KW-0175">Coiled coil</keyword>
<dbReference type="CDD" id="cd12148">
    <property type="entry name" value="fungal_TF_MHR"/>
    <property type="match status" value="1"/>
</dbReference>
<evidence type="ECO:0000256" key="5">
    <source>
        <dbReference type="ARBA" id="ARBA00023242"/>
    </source>
</evidence>
<feature type="region of interest" description="Disordered" evidence="7">
    <location>
        <begin position="637"/>
        <end position="719"/>
    </location>
</feature>